<comment type="caution">
    <text evidence="1">The sequence shown here is derived from an EMBL/GenBank/DDBJ whole genome shotgun (WGS) entry which is preliminary data.</text>
</comment>
<keyword evidence="2" id="KW-1185">Reference proteome</keyword>
<evidence type="ECO:0000313" key="1">
    <source>
        <dbReference type="EMBL" id="KAK2552032.1"/>
    </source>
</evidence>
<protein>
    <recommendedName>
        <fullName evidence="3">THAP-type domain-containing protein</fullName>
    </recommendedName>
</protein>
<organism evidence="1 2">
    <name type="scientific">Acropora cervicornis</name>
    <name type="common">Staghorn coral</name>
    <dbReference type="NCBI Taxonomy" id="6130"/>
    <lineage>
        <taxon>Eukaryota</taxon>
        <taxon>Metazoa</taxon>
        <taxon>Cnidaria</taxon>
        <taxon>Anthozoa</taxon>
        <taxon>Hexacorallia</taxon>
        <taxon>Scleractinia</taxon>
        <taxon>Astrocoeniina</taxon>
        <taxon>Acroporidae</taxon>
        <taxon>Acropora</taxon>
    </lineage>
</organism>
<accession>A0AAD9UW97</accession>
<evidence type="ECO:0000313" key="2">
    <source>
        <dbReference type="Proteomes" id="UP001249851"/>
    </source>
</evidence>
<dbReference type="EMBL" id="JARQWQ010000091">
    <property type="protein sequence ID" value="KAK2552032.1"/>
    <property type="molecule type" value="Genomic_DNA"/>
</dbReference>
<dbReference type="AlphaFoldDB" id="A0AAD9UW97"/>
<proteinExistence type="predicted"/>
<reference evidence="1" key="2">
    <citation type="journal article" date="2023" name="Science">
        <title>Genomic signatures of disease resistance in endangered staghorn corals.</title>
        <authorList>
            <person name="Vollmer S.V."/>
            <person name="Selwyn J.D."/>
            <person name="Despard B.A."/>
            <person name="Roesel C.L."/>
        </authorList>
    </citation>
    <scope>NUCLEOTIDE SEQUENCE</scope>
    <source>
        <strain evidence="1">K2</strain>
    </source>
</reference>
<evidence type="ECO:0008006" key="3">
    <source>
        <dbReference type="Google" id="ProtNLM"/>
    </source>
</evidence>
<gene>
    <name evidence="1" type="ORF">P5673_027054</name>
</gene>
<name>A0AAD9UW97_ACRCE</name>
<reference evidence="1" key="1">
    <citation type="journal article" date="2023" name="G3 (Bethesda)">
        <title>Whole genome assembly and annotation of the endangered Caribbean coral Acropora cervicornis.</title>
        <authorList>
            <person name="Selwyn J.D."/>
            <person name="Vollmer S.V."/>
        </authorList>
    </citation>
    <scope>NUCLEOTIDE SEQUENCE</scope>
    <source>
        <strain evidence="1">K2</strain>
    </source>
</reference>
<sequence>MVLRCAWGTCNADERYPKRLNGGRFILFPKPKTELEKCKRWIKNCGRPHGQLNLERVNKHKAVCSSVETNQLKNGQIWFQPMAAHPCQHKNCHASLLSECPLPKQFGVNTTCPTSGEEGQGEISVSQLIGSWLCQTDKKSDKYGPNNYATKHCPVQRGSSWLDFLALTVEITSLKTELETSQQTVNTLLLENEKLKSELLEKNSVLSFGVGKVLQLQKKTKGLFVFYILPSPISDFAHFFHFSFHPRTCRFKAAF</sequence>
<dbReference type="Proteomes" id="UP001249851">
    <property type="component" value="Unassembled WGS sequence"/>
</dbReference>